<sequence length="159" mass="18324">MTPDEVVKKLNTENISIAELSVQCGLSEKTLKNRLADFDYEQDENEKWRYVGDVDKKITDIDITKKGRVSRPDVKKKRNKVSDVDKQDVDLFTALMQMPKSESVTRAYKTDKKIDEKFKQIAYETKLPITLLHSLALLEFVEKYQPIIVKLKSASKANV</sequence>
<protein>
    <submittedName>
        <fullName evidence="1">Uncharacterized protein</fullName>
    </submittedName>
</protein>
<proteinExistence type="predicted"/>
<dbReference type="RefSeq" id="WP_142607357.1">
    <property type="nucleotide sequence ID" value="NZ_VDGG01000018.1"/>
</dbReference>
<organism evidence="1 2">
    <name type="scientific">Psychrobacillus soli</name>
    <dbReference type="NCBI Taxonomy" id="1543965"/>
    <lineage>
        <taxon>Bacteria</taxon>
        <taxon>Bacillati</taxon>
        <taxon>Bacillota</taxon>
        <taxon>Bacilli</taxon>
        <taxon>Bacillales</taxon>
        <taxon>Bacillaceae</taxon>
        <taxon>Psychrobacillus</taxon>
    </lineage>
</organism>
<dbReference type="AlphaFoldDB" id="A0A544TBC1"/>
<accession>A0A544TBC1</accession>
<dbReference type="OrthoDB" id="9802848at2"/>
<evidence type="ECO:0000313" key="2">
    <source>
        <dbReference type="Proteomes" id="UP000318937"/>
    </source>
</evidence>
<evidence type="ECO:0000313" key="1">
    <source>
        <dbReference type="EMBL" id="TQR14741.1"/>
    </source>
</evidence>
<reference evidence="1 2" key="1">
    <citation type="submission" date="2019-05" db="EMBL/GenBank/DDBJ databases">
        <title>Psychrobacillus vulpis sp. nov., a new species isolated from feces of a red fox that inhabits in The Tablas de Daimiel Natural Park, Albacete, Spain.</title>
        <authorList>
            <person name="Rodriguez M."/>
            <person name="Reina J.C."/>
            <person name="Bejar V."/>
            <person name="Llamas I."/>
        </authorList>
    </citation>
    <scope>NUCLEOTIDE SEQUENCE [LARGE SCALE GENOMIC DNA]</scope>
    <source>
        <strain evidence="1 2">NHI-2</strain>
    </source>
</reference>
<name>A0A544TBC1_9BACI</name>
<gene>
    <name evidence="1" type="ORF">FG383_10495</name>
</gene>
<keyword evidence="2" id="KW-1185">Reference proteome</keyword>
<comment type="caution">
    <text evidence="1">The sequence shown here is derived from an EMBL/GenBank/DDBJ whole genome shotgun (WGS) entry which is preliminary data.</text>
</comment>
<dbReference type="Proteomes" id="UP000318937">
    <property type="component" value="Unassembled WGS sequence"/>
</dbReference>
<dbReference type="EMBL" id="VDGG01000018">
    <property type="protein sequence ID" value="TQR14741.1"/>
    <property type="molecule type" value="Genomic_DNA"/>
</dbReference>